<evidence type="ECO:0000313" key="5">
    <source>
        <dbReference type="Proteomes" id="UP001391051"/>
    </source>
</evidence>
<protein>
    <recommendedName>
        <fullName evidence="3">C3H1-type domain-containing protein</fullName>
    </recommendedName>
</protein>
<dbReference type="Proteomes" id="UP001391051">
    <property type="component" value="Unassembled WGS sequence"/>
</dbReference>
<reference evidence="4 5" key="1">
    <citation type="submission" date="2023-01" db="EMBL/GenBank/DDBJ databases">
        <title>Analysis of 21 Apiospora genomes using comparative genomics revels a genus with tremendous synthesis potential of carbohydrate active enzymes and secondary metabolites.</title>
        <authorList>
            <person name="Sorensen T."/>
        </authorList>
    </citation>
    <scope>NUCLEOTIDE SEQUENCE [LARGE SCALE GENOMIC DNA]</scope>
    <source>
        <strain evidence="4 5">CBS 24483</strain>
    </source>
</reference>
<feature type="zinc finger region" description="C3H1-type" evidence="1">
    <location>
        <begin position="170"/>
        <end position="198"/>
    </location>
</feature>
<keyword evidence="1" id="KW-0862">Zinc</keyword>
<dbReference type="InterPro" id="IPR000571">
    <property type="entry name" value="Znf_CCCH"/>
</dbReference>
<proteinExistence type="predicted"/>
<keyword evidence="5" id="KW-1185">Reference proteome</keyword>
<feature type="region of interest" description="Disordered" evidence="2">
    <location>
        <begin position="207"/>
        <end position="226"/>
    </location>
</feature>
<feature type="compositionally biased region" description="Polar residues" evidence="2">
    <location>
        <begin position="49"/>
        <end position="68"/>
    </location>
</feature>
<name>A0ABR1QNI3_9PEZI</name>
<dbReference type="EMBL" id="JAQQWE010000003">
    <property type="protein sequence ID" value="KAK7959900.1"/>
    <property type="molecule type" value="Genomic_DNA"/>
</dbReference>
<dbReference type="Gene3D" id="4.10.1000.10">
    <property type="entry name" value="Zinc finger, CCCH-type"/>
    <property type="match status" value="1"/>
</dbReference>
<accession>A0ABR1QNI3</accession>
<evidence type="ECO:0000313" key="4">
    <source>
        <dbReference type="EMBL" id="KAK7959900.1"/>
    </source>
</evidence>
<sequence>MDRQKDSMVLKGMSSVHSGLGILLGVGRISANTHEQILALLNDDDKESNTSSGTKNNVTNLKKPSQTTWRDKDGPDSAVSLINLQHGLGNMTMSDRPSKPFKKSRSLNSAAWPNNSNNNNNGGRTPDGETWSNSRRSDIVCPWFLTPGYRCREQEKGQCAWIHEDVSDGIKDPLICSFWAENRCIKDDANCRFAHYWAHHRQIAPAPGAKYKKGPKKSFSGDDDAW</sequence>
<gene>
    <name evidence="4" type="ORF">PG986_004754</name>
</gene>
<feature type="region of interest" description="Disordered" evidence="2">
    <location>
        <begin position="88"/>
        <end position="133"/>
    </location>
</feature>
<organism evidence="4 5">
    <name type="scientific">Apiospora aurea</name>
    <dbReference type="NCBI Taxonomy" id="335848"/>
    <lineage>
        <taxon>Eukaryota</taxon>
        <taxon>Fungi</taxon>
        <taxon>Dikarya</taxon>
        <taxon>Ascomycota</taxon>
        <taxon>Pezizomycotina</taxon>
        <taxon>Sordariomycetes</taxon>
        <taxon>Xylariomycetidae</taxon>
        <taxon>Amphisphaeriales</taxon>
        <taxon>Apiosporaceae</taxon>
        <taxon>Apiospora</taxon>
    </lineage>
</organism>
<evidence type="ECO:0000256" key="2">
    <source>
        <dbReference type="SAM" id="MobiDB-lite"/>
    </source>
</evidence>
<dbReference type="RefSeq" id="XP_066703603.1">
    <property type="nucleotide sequence ID" value="XM_066840976.1"/>
</dbReference>
<comment type="caution">
    <text evidence="4">The sequence shown here is derived from an EMBL/GenBank/DDBJ whole genome shotgun (WGS) entry which is preliminary data.</text>
</comment>
<keyword evidence="1" id="KW-0479">Metal-binding</keyword>
<keyword evidence="1" id="KW-0863">Zinc-finger</keyword>
<dbReference type="GeneID" id="92074038"/>
<feature type="domain" description="C3H1-type" evidence="3">
    <location>
        <begin position="170"/>
        <end position="198"/>
    </location>
</feature>
<dbReference type="PROSITE" id="PS50103">
    <property type="entry name" value="ZF_C3H1"/>
    <property type="match status" value="1"/>
</dbReference>
<evidence type="ECO:0000256" key="1">
    <source>
        <dbReference type="PROSITE-ProRule" id="PRU00723"/>
    </source>
</evidence>
<feature type="region of interest" description="Disordered" evidence="2">
    <location>
        <begin position="45"/>
        <end position="76"/>
    </location>
</feature>
<evidence type="ECO:0000259" key="3">
    <source>
        <dbReference type="PROSITE" id="PS50103"/>
    </source>
</evidence>